<dbReference type="CDD" id="cd01948">
    <property type="entry name" value="EAL"/>
    <property type="match status" value="1"/>
</dbReference>
<dbReference type="SMART" id="SM00304">
    <property type="entry name" value="HAMP"/>
    <property type="match status" value="1"/>
</dbReference>
<dbReference type="InterPro" id="IPR042461">
    <property type="entry name" value="LapD_MoxY_peri_C"/>
</dbReference>
<dbReference type="PROSITE" id="PS50887">
    <property type="entry name" value="GGDEF"/>
    <property type="match status" value="1"/>
</dbReference>
<dbReference type="PANTHER" id="PTHR33121:SF70">
    <property type="entry name" value="SIGNALING PROTEIN YKOW"/>
    <property type="match status" value="1"/>
</dbReference>
<protein>
    <submittedName>
        <fullName evidence="5">Diguanylate cyclase/phosphodiesterase</fullName>
    </submittedName>
</protein>
<dbReference type="RefSeq" id="WP_012136994.1">
    <property type="nucleotide sequence ID" value="NZ_KE007306.1"/>
</dbReference>
<dbReference type="Pfam" id="PF00563">
    <property type="entry name" value="EAL"/>
    <property type="match status" value="1"/>
</dbReference>
<comment type="caution">
    <text evidence="5">The sequence shown here is derived from an EMBL/GenBank/DDBJ whole genome shotgun (WGS) entry which is preliminary data.</text>
</comment>
<feature type="transmembrane region" description="Helical" evidence="1">
    <location>
        <begin position="161"/>
        <end position="185"/>
    </location>
</feature>
<dbReference type="SUPFAM" id="SSF158472">
    <property type="entry name" value="HAMP domain-like"/>
    <property type="match status" value="1"/>
</dbReference>
<dbReference type="Pfam" id="PF00990">
    <property type="entry name" value="GGDEF"/>
    <property type="match status" value="1"/>
</dbReference>
<dbReference type="Gene3D" id="6.20.270.20">
    <property type="entry name" value="LapD/MoxY periplasmic domain"/>
    <property type="match status" value="1"/>
</dbReference>
<organism evidence="5 6">
    <name type="scientific">Marinobacter lipolyticus SM19</name>
    <dbReference type="NCBI Taxonomy" id="1318628"/>
    <lineage>
        <taxon>Bacteria</taxon>
        <taxon>Pseudomonadati</taxon>
        <taxon>Pseudomonadota</taxon>
        <taxon>Gammaproteobacteria</taxon>
        <taxon>Pseudomonadales</taxon>
        <taxon>Marinobacteraceae</taxon>
        <taxon>Marinobacter</taxon>
    </lineage>
</organism>
<feature type="domain" description="GGDEF" evidence="4">
    <location>
        <begin position="282"/>
        <end position="415"/>
    </location>
</feature>
<name>R8B424_9GAMM</name>
<keyword evidence="6" id="KW-1185">Reference proteome</keyword>
<keyword evidence="1" id="KW-0472">Membrane</keyword>
<dbReference type="InterPro" id="IPR035919">
    <property type="entry name" value="EAL_sf"/>
</dbReference>
<dbReference type="InterPro" id="IPR043128">
    <property type="entry name" value="Rev_trsase/Diguanyl_cyclase"/>
</dbReference>
<dbReference type="eggNOG" id="COG2199">
    <property type="taxonomic scope" value="Bacteria"/>
</dbReference>
<proteinExistence type="predicted"/>
<dbReference type="SMART" id="SM00267">
    <property type="entry name" value="GGDEF"/>
    <property type="match status" value="1"/>
</dbReference>
<dbReference type="GO" id="GO:0071111">
    <property type="term" value="F:cyclic-guanylate-specific phosphodiesterase activity"/>
    <property type="evidence" value="ECO:0007669"/>
    <property type="project" value="InterPro"/>
</dbReference>
<evidence type="ECO:0000313" key="5">
    <source>
        <dbReference type="EMBL" id="EON93360.1"/>
    </source>
</evidence>
<dbReference type="CDD" id="cd01949">
    <property type="entry name" value="GGDEF"/>
    <property type="match status" value="1"/>
</dbReference>
<dbReference type="GO" id="GO:0007165">
    <property type="term" value="P:signal transduction"/>
    <property type="evidence" value="ECO:0007669"/>
    <property type="project" value="InterPro"/>
</dbReference>
<dbReference type="EMBL" id="ASAD01000007">
    <property type="protein sequence ID" value="EON93360.1"/>
    <property type="molecule type" value="Genomic_DNA"/>
</dbReference>
<dbReference type="PROSITE" id="PS50883">
    <property type="entry name" value="EAL"/>
    <property type="match status" value="1"/>
</dbReference>
<dbReference type="CDD" id="cd06225">
    <property type="entry name" value="HAMP"/>
    <property type="match status" value="1"/>
</dbReference>
<dbReference type="STRING" id="1318628.MARLIPOL_04980"/>
<evidence type="ECO:0000256" key="1">
    <source>
        <dbReference type="SAM" id="Phobius"/>
    </source>
</evidence>
<dbReference type="GO" id="GO:0016020">
    <property type="term" value="C:membrane"/>
    <property type="evidence" value="ECO:0007669"/>
    <property type="project" value="InterPro"/>
</dbReference>
<reference evidence="5 6" key="1">
    <citation type="journal article" date="2013" name="Genome Announc.">
        <title>Draft Genome Sequence of the Moderately Halophilic Bacterium Marinobacter lipolyticus Strain SM19.</title>
        <authorList>
            <person name="Papke R.T."/>
            <person name="de la Haba R.R."/>
            <person name="Infante-Dominguez C."/>
            <person name="Perez D."/>
            <person name="Sanchez-Porro C."/>
            <person name="Lapierre P."/>
            <person name="Ventosa A."/>
        </authorList>
    </citation>
    <scope>NUCLEOTIDE SEQUENCE [LARGE SCALE GENOMIC DNA]</scope>
    <source>
        <strain evidence="5 6">SM19</strain>
    </source>
</reference>
<dbReference type="Gene3D" id="3.30.70.270">
    <property type="match status" value="1"/>
</dbReference>
<evidence type="ECO:0000259" key="2">
    <source>
        <dbReference type="PROSITE" id="PS50883"/>
    </source>
</evidence>
<dbReference type="InterPro" id="IPR050706">
    <property type="entry name" value="Cyclic-di-GMP_PDE-like"/>
</dbReference>
<evidence type="ECO:0000259" key="3">
    <source>
        <dbReference type="PROSITE" id="PS50885"/>
    </source>
</evidence>
<dbReference type="Gene3D" id="3.20.20.450">
    <property type="entry name" value="EAL domain"/>
    <property type="match status" value="1"/>
</dbReference>
<dbReference type="SUPFAM" id="SSF55073">
    <property type="entry name" value="Nucleotide cyclase"/>
    <property type="match status" value="1"/>
</dbReference>
<dbReference type="SMART" id="SM00052">
    <property type="entry name" value="EAL"/>
    <property type="match status" value="1"/>
</dbReference>
<feature type="transmembrane region" description="Helical" evidence="1">
    <location>
        <begin position="21"/>
        <end position="43"/>
    </location>
</feature>
<gene>
    <name evidence="5" type="ORF">MARLIPOL_04980</name>
</gene>
<feature type="domain" description="HAMP" evidence="3">
    <location>
        <begin position="188"/>
        <end position="240"/>
    </location>
</feature>
<dbReference type="InterPro" id="IPR032244">
    <property type="entry name" value="LapD_MoxY_N"/>
</dbReference>
<accession>R8B424</accession>
<dbReference type="eggNOG" id="COG2200">
    <property type="taxonomic scope" value="Bacteria"/>
</dbReference>
<dbReference type="InterPro" id="IPR003660">
    <property type="entry name" value="HAMP_dom"/>
</dbReference>
<dbReference type="InterPro" id="IPR001633">
    <property type="entry name" value="EAL_dom"/>
</dbReference>
<dbReference type="Pfam" id="PF16448">
    <property type="entry name" value="LapD_MoxY_N"/>
    <property type="match status" value="1"/>
</dbReference>
<dbReference type="InterPro" id="IPR029787">
    <property type="entry name" value="Nucleotide_cyclase"/>
</dbReference>
<dbReference type="AlphaFoldDB" id="R8B424"/>
<dbReference type="Proteomes" id="UP000016540">
    <property type="component" value="Unassembled WGS sequence"/>
</dbReference>
<sequence>MARMQSLALPFRQRGLISLRSLLLLYTGSLLLLILLASLAFSFDRFRDYVSDQLEGHARDGATAVGLSLSNAIDGRDPVASESLIDSVFDSGRYLSMVYFDHSGEWVAGRQTTVSGAGVPSWFVTLADLPLPVGRAEVVRGWSRLGYVEVVSHPGRAYRDLWHVTIGMIGGTMVVGTVGLLLLFWMVRRLLKPLKALEKQAEALGRRDFRKRVDVNSTRDLNQVTRAMNQMADDLGALFEGQAKLIQHLRRVSNEDTVTGLASRSAFDQRLKVEVESEERAAPGVLFLIQLDDFTLYNTTYGRSEADRLLLSIAGVINQFVRDHTGAFAGRRSGAEFAIFLPGVTQADGIVWCHQLLEELDGVYADRASPMDVMVHGGVAQALEDRNARELMVAADEALRQAQTRPQTDCQAADPERDGHHNLETWRAIIRWAIDHDQLSLWLQPMVVNGNGHLVYHQVFSRIESDEGELRAAVFVPIAERFGMIAEIDQLVVRHALVLLERQPQASLALTLGASSVASDSFRQDLIECLESAGPSRKRLWVGISEQTVHHHRTAVGLLVRALNRLDVAVLVDRFGVGGVPFSYLRNLRFQGLRIDNSFIHGIDSHEENRFYLESVVAIAHSRGVKVFATGVETAKEYDVLCALGVDGAMGYHLGRPFQADNDN</sequence>
<keyword evidence="1" id="KW-0812">Transmembrane</keyword>
<dbReference type="SUPFAM" id="SSF141868">
    <property type="entry name" value="EAL domain-like"/>
    <property type="match status" value="1"/>
</dbReference>
<dbReference type="Gene3D" id="3.30.110.200">
    <property type="match status" value="1"/>
</dbReference>
<keyword evidence="1" id="KW-1133">Transmembrane helix</keyword>
<dbReference type="OrthoDB" id="5894408at2"/>
<evidence type="ECO:0000313" key="6">
    <source>
        <dbReference type="Proteomes" id="UP000016540"/>
    </source>
</evidence>
<evidence type="ECO:0000259" key="4">
    <source>
        <dbReference type="PROSITE" id="PS50887"/>
    </source>
</evidence>
<dbReference type="NCBIfam" id="TIGR00254">
    <property type="entry name" value="GGDEF"/>
    <property type="match status" value="1"/>
</dbReference>
<dbReference type="InterPro" id="IPR000160">
    <property type="entry name" value="GGDEF_dom"/>
</dbReference>
<dbReference type="PATRIC" id="fig|1318628.3.peg.991"/>
<dbReference type="HOGENOM" id="CLU_000445_109_2_6"/>
<dbReference type="Gene3D" id="1.10.8.500">
    <property type="entry name" value="HAMP domain in histidine kinase"/>
    <property type="match status" value="1"/>
</dbReference>
<dbReference type="PROSITE" id="PS50885">
    <property type="entry name" value="HAMP"/>
    <property type="match status" value="1"/>
</dbReference>
<feature type="domain" description="EAL" evidence="2">
    <location>
        <begin position="423"/>
        <end position="664"/>
    </location>
</feature>
<dbReference type="PANTHER" id="PTHR33121">
    <property type="entry name" value="CYCLIC DI-GMP PHOSPHODIESTERASE PDEF"/>
    <property type="match status" value="1"/>
</dbReference>
<dbReference type="Pfam" id="PF00672">
    <property type="entry name" value="HAMP"/>
    <property type="match status" value="1"/>
</dbReference>